<proteinExistence type="predicted"/>
<organism evidence="1 2">
    <name type="scientific">Brachionus plicatilis</name>
    <name type="common">Marine rotifer</name>
    <name type="synonym">Brachionus muelleri</name>
    <dbReference type="NCBI Taxonomy" id="10195"/>
    <lineage>
        <taxon>Eukaryota</taxon>
        <taxon>Metazoa</taxon>
        <taxon>Spiralia</taxon>
        <taxon>Gnathifera</taxon>
        <taxon>Rotifera</taxon>
        <taxon>Eurotatoria</taxon>
        <taxon>Monogononta</taxon>
        <taxon>Pseudotrocha</taxon>
        <taxon>Ploima</taxon>
        <taxon>Brachionidae</taxon>
        <taxon>Brachionus</taxon>
    </lineage>
</organism>
<evidence type="ECO:0000313" key="2">
    <source>
        <dbReference type="Proteomes" id="UP000276133"/>
    </source>
</evidence>
<dbReference type="EMBL" id="REGN01000185">
    <property type="protein sequence ID" value="RNA43710.1"/>
    <property type="molecule type" value="Genomic_DNA"/>
</dbReference>
<sequence>MIGSRFISSSANLNLEGLFDKERNYFKVASELTAHWKKKPNFQYQMLNQTNSLGHTLRETAEEKDLGVYNK</sequence>
<comment type="caution">
    <text evidence="1">The sequence shown here is derived from an EMBL/GenBank/DDBJ whole genome shotgun (WGS) entry which is preliminary data.</text>
</comment>
<reference evidence="1 2" key="1">
    <citation type="journal article" date="2018" name="Sci. Rep.">
        <title>Genomic signatures of local adaptation to the degree of environmental predictability in rotifers.</title>
        <authorList>
            <person name="Franch-Gras L."/>
            <person name="Hahn C."/>
            <person name="Garcia-Roger E.M."/>
            <person name="Carmona M.J."/>
            <person name="Serra M."/>
            <person name="Gomez A."/>
        </authorList>
    </citation>
    <scope>NUCLEOTIDE SEQUENCE [LARGE SCALE GENOMIC DNA]</scope>
    <source>
        <strain evidence="1">HYR1</strain>
    </source>
</reference>
<dbReference type="AlphaFoldDB" id="A0A3M7T7C3"/>
<name>A0A3M7T7C3_BRAPC</name>
<dbReference type="Proteomes" id="UP000276133">
    <property type="component" value="Unassembled WGS sequence"/>
</dbReference>
<evidence type="ECO:0000313" key="1">
    <source>
        <dbReference type="EMBL" id="RNA43710.1"/>
    </source>
</evidence>
<accession>A0A3M7T7C3</accession>
<keyword evidence="2" id="KW-1185">Reference proteome</keyword>
<protein>
    <submittedName>
        <fullName evidence="1">Uncharacterized protein</fullName>
    </submittedName>
</protein>
<gene>
    <name evidence="1" type="ORF">BpHYR1_045974</name>
</gene>